<accession>A0A0B7FEG4</accession>
<dbReference type="SUPFAM" id="SSF54695">
    <property type="entry name" value="POZ domain"/>
    <property type="match status" value="1"/>
</dbReference>
<dbReference type="AlphaFoldDB" id="A0A0B7FEG4"/>
<dbReference type="Pfam" id="PF00651">
    <property type="entry name" value="BTB"/>
    <property type="match status" value="1"/>
</dbReference>
<evidence type="ECO:0000313" key="2">
    <source>
        <dbReference type="EMBL" id="CEL56005.1"/>
    </source>
</evidence>
<dbReference type="InterPro" id="IPR000210">
    <property type="entry name" value="BTB/POZ_dom"/>
</dbReference>
<reference evidence="2 3" key="1">
    <citation type="submission" date="2014-11" db="EMBL/GenBank/DDBJ databases">
        <authorList>
            <person name="Wibberg Daniel"/>
        </authorList>
    </citation>
    <scope>NUCLEOTIDE SEQUENCE [LARGE SCALE GENOMIC DNA]</scope>
    <source>
        <strain evidence="2">Rhizoctonia solani AG1-IB 7/3/14</strain>
    </source>
</reference>
<gene>
    <name evidence="2" type="ORF">RSOLAG1IB_02019</name>
</gene>
<dbReference type="STRING" id="1108050.A0A0B7FEG4"/>
<feature type="domain" description="BTB" evidence="1">
    <location>
        <begin position="23"/>
        <end position="79"/>
    </location>
</feature>
<organism evidence="2 3">
    <name type="scientific">Thanatephorus cucumeris (strain AG1-IB / isolate 7/3/14)</name>
    <name type="common">Lettuce bottom rot fungus</name>
    <name type="synonym">Rhizoctonia solani</name>
    <dbReference type="NCBI Taxonomy" id="1108050"/>
    <lineage>
        <taxon>Eukaryota</taxon>
        <taxon>Fungi</taxon>
        <taxon>Dikarya</taxon>
        <taxon>Basidiomycota</taxon>
        <taxon>Agaricomycotina</taxon>
        <taxon>Agaricomycetes</taxon>
        <taxon>Cantharellales</taxon>
        <taxon>Ceratobasidiaceae</taxon>
        <taxon>Rhizoctonia</taxon>
        <taxon>Rhizoctonia solani AG-1</taxon>
    </lineage>
</organism>
<dbReference type="EMBL" id="LN679101">
    <property type="protein sequence ID" value="CEL56005.1"/>
    <property type="molecule type" value="Genomic_DNA"/>
</dbReference>
<sequence length="333" mass="36937">MPEEINLTSAPIPAANEGFTQGGDLILRTIDGVDFSVHSLFLSVASPVFSNLLKSESRKEVVCFSENAELTSLMLQFIYPRPTPTIASMKLLNDALRVANKYQLENMKSGLCEQMMMANSPVSAYNDPLAALHVAFTHNFTTGVELASSVVSKTYEFGTIDDLKKLLNTSPSPATAALLSLVGIPLIKTRVLTEVLFRFNRSPMIITENPNSMMCSLCRAAFTNSAGRHQPEWQTRWASWIFDNIKSRPISDWKDFFNQSNIHKAFYQPHLSSQVLFYNDSGVGRGACTCMSLLLGPPHGTFRTWADGVYKNLESRLGFIMDLEGFKREGGGQ</sequence>
<evidence type="ECO:0000259" key="1">
    <source>
        <dbReference type="PROSITE" id="PS50097"/>
    </source>
</evidence>
<dbReference type="Proteomes" id="UP000059188">
    <property type="component" value="Unassembled WGS sequence"/>
</dbReference>
<proteinExistence type="predicted"/>
<protein>
    <recommendedName>
        <fullName evidence="1">BTB domain-containing protein</fullName>
    </recommendedName>
</protein>
<keyword evidence="3" id="KW-1185">Reference proteome</keyword>
<dbReference type="PROSITE" id="PS50097">
    <property type="entry name" value="BTB"/>
    <property type="match status" value="1"/>
</dbReference>
<evidence type="ECO:0000313" key="3">
    <source>
        <dbReference type="Proteomes" id="UP000059188"/>
    </source>
</evidence>
<dbReference type="OrthoDB" id="6359816at2759"/>
<name>A0A0B7FEG4_THACB</name>
<dbReference type="SMART" id="SM00225">
    <property type="entry name" value="BTB"/>
    <property type="match status" value="1"/>
</dbReference>
<dbReference type="InterPro" id="IPR011333">
    <property type="entry name" value="SKP1/BTB/POZ_sf"/>
</dbReference>
<dbReference type="Gene3D" id="3.30.710.10">
    <property type="entry name" value="Potassium Channel Kv1.1, Chain A"/>
    <property type="match status" value="1"/>
</dbReference>